<proteinExistence type="predicted"/>
<dbReference type="SUPFAM" id="SSF52266">
    <property type="entry name" value="SGNH hydrolase"/>
    <property type="match status" value="1"/>
</dbReference>
<evidence type="ECO:0000256" key="1">
    <source>
        <dbReference type="SAM" id="MobiDB-lite"/>
    </source>
</evidence>
<feature type="compositionally biased region" description="Low complexity" evidence="1">
    <location>
        <begin position="53"/>
        <end position="106"/>
    </location>
</feature>
<evidence type="ECO:0000313" key="2">
    <source>
        <dbReference type="EMBL" id="CAB4530377.1"/>
    </source>
</evidence>
<dbReference type="AlphaFoldDB" id="A0A6J6AVD2"/>
<protein>
    <submittedName>
        <fullName evidence="2">Unannotated protein</fullName>
    </submittedName>
</protein>
<sequence>MTLARYAQLVLGNSSRKVKLSLSALLAVTLGVIAAFALSSPATSTVAVSAAAPTTAEPATAAPTTADPTTADPTTADPTTAAPTTAEPATAAPTTADPTTADPTTTGDSVLSKAVAHRGIKLNPAWPKTLTLLTDSVGLGVKDILPAALPDWTVDVRGRPALMLKAANAELAADPAPVGSVAVVALGYNSLWGKDRDRYDIWAAQFSREADALIATLRQKGAKKIVWVTLRDPDPSLIPPAALEQAQKYNWYFPYVNEQLDALAQRDPTVTLADWAAVSNLPGLTYDAIHLKTLGAKLMVETIKAGVGLPTTSIPGL</sequence>
<dbReference type="Gene3D" id="3.40.50.1110">
    <property type="entry name" value="SGNH hydrolase"/>
    <property type="match status" value="1"/>
</dbReference>
<feature type="region of interest" description="Disordered" evidence="1">
    <location>
        <begin position="53"/>
        <end position="107"/>
    </location>
</feature>
<accession>A0A6J6AVD2</accession>
<reference evidence="2" key="1">
    <citation type="submission" date="2020-05" db="EMBL/GenBank/DDBJ databases">
        <authorList>
            <person name="Chiriac C."/>
            <person name="Salcher M."/>
            <person name="Ghai R."/>
            <person name="Kavagutti S V."/>
        </authorList>
    </citation>
    <scope>NUCLEOTIDE SEQUENCE</scope>
</reference>
<dbReference type="EMBL" id="CAEZSF010000010">
    <property type="protein sequence ID" value="CAB4530377.1"/>
    <property type="molecule type" value="Genomic_DNA"/>
</dbReference>
<gene>
    <name evidence="2" type="ORF">UFOPK1358_00220</name>
</gene>
<name>A0A6J6AVD2_9ZZZZ</name>
<organism evidence="2">
    <name type="scientific">freshwater metagenome</name>
    <dbReference type="NCBI Taxonomy" id="449393"/>
    <lineage>
        <taxon>unclassified sequences</taxon>
        <taxon>metagenomes</taxon>
        <taxon>ecological metagenomes</taxon>
    </lineage>
</organism>
<dbReference type="InterPro" id="IPR036514">
    <property type="entry name" value="SGNH_hydro_sf"/>
</dbReference>